<dbReference type="Pfam" id="PF25761">
    <property type="entry name" value="TPR_PATROL1"/>
    <property type="match status" value="1"/>
</dbReference>
<sequence length="976" mass="109000">MGTRLRRRSSSSSVFSALEEPEEEDGGELQWPFGRLDTLTRDELKETAYELFFTCFRSSSGGRPRDGSDAGTKASSPGRGGLTPATSRVKDALGLRAKPSVPVRTTVSTSASGSLFATLPQSAKGKPRPMTSAEILRTQMGFTEQTDGRLRKILMRFLVGQVAKQVETIILPLELLRHLRPVEFGDPPEYHRWQHRQLKVLEAGLLLHSSVSTDRLHPAGLRLREIVSASEFKPIDTSKHSEAMRALCNCAMSLAWRHQSVAPVEVCHWADGFPLNVHLYLCLFRSIFDLKEPTIVLEELDELLELIKKTWTTLGINKMIHDVCFTWILFEQYIVTGLVESDLMDATLAMLDEVAINAKQLDREPSYMKVLMPTMTSLKLWAEKQLLNYHECFDKDVTMMDSVLCLAVSATKIVREETSSIGSVGMIVKHDIREGRNLLLKNCVDQYIRTSVKSAFTKVYDHGKFDNMVVEVDEDPNDTMINLAKATESIAFVEKAKYSPLLKRWHPIPRAIAAVTLHSCFGAVLRQYMYKFSCLTKELANLLKIAGNLEKLLIQMVTEEAAESEEDGKEILHEITAYGVDSLLFKLTKHWVDDRFGMARQCINSAKESENWNPVSKSEPYAESAVNIMNITKVTVDEFFEIQVEPKDTEVAKSLADGLDTIFKDYILFVASCGSKESYIPALPPLTRCNQDSRVSQLWKKAAAPCSAGVVAIDPSSFPIPRTAHELGDAHRHTASRSTQRLYVRLNTLNHILHYMDDKSSSCKIQIEGARSSIHAAILHVAEVASYRLIFLDSAHFFYDSLYMGSVIGARVNPALRALSHNIAHLSVVLKEPARAKMLREVLRASLEAFLMVVLAGGSGRAFSRADFEMVAEDLASLKRLFAQACAEDAVAEAAAAAEGVVALMAMPTEKLVEEFSIAACEASGLGRSLERVPMPPTTGRWHRSDPNTMLRILCHRDDDSANRFLRRTFQLPKRK</sequence>
<dbReference type="InterPro" id="IPR057984">
    <property type="entry name" value="PATROL1_C"/>
</dbReference>
<comment type="caution">
    <text evidence="4">The sequence shown here is derived from an EMBL/GenBank/DDBJ whole genome shotgun (WGS) entry which is preliminary data.</text>
</comment>
<dbReference type="InterPro" id="IPR008528">
    <property type="entry name" value="unc-13_homologue"/>
</dbReference>
<feature type="region of interest" description="Disordered" evidence="1">
    <location>
        <begin position="1"/>
        <end position="30"/>
    </location>
</feature>
<dbReference type="PROSITE" id="PS51259">
    <property type="entry name" value="MHD2"/>
    <property type="match status" value="1"/>
</dbReference>
<protein>
    <submittedName>
        <fullName evidence="4">Uncharacterized protein</fullName>
    </submittedName>
</protein>
<evidence type="ECO:0000313" key="4">
    <source>
        <dbReference type="EMBL" id="KAG6538551.1"/>
    </source>
</evidence>
<reference evidence="4 5" key="1">
    <citation type="submission" date="2020-08" db="EMBL/GenBank/DDBJ databases">
        <title>Plant Genome Project.</title>
        <authorList>
            <person name="Zhang R.-G."/>
        </authorList>
    </citation>
    <scope>NUCLEOTIDE SEQUENCE [LARGE SCALE GENOMIC DNA]</scope>
    <source>
        <tissue evidence="4">Rhizome</tissue>
    </source>
</reference>
<feature type="region of interest" description="Disordered" evidence="1">
    <location>
        <begin position="59"/>
        <end position="87"/>
    </location>
</feature>
<evidence type="ECO:0000256" key="1">
    <source>
        <dbReference type="SAM" id="MobiDB-lite"/>
    </source>
</evidence>
<organism evidence="4 5">
    <name type="scientific">Zingiber officinale</name>
    <name type="common">Ginger</name>
    <name type="synonym">Amomum zingiber</name>
    <dbReference type="NCBI Taxonomy" id="94328"/>
    <lineage>
        <taxon>Eukaryota</taxon>
        <taxon>Viridiplantae</taxon>
        <taxon>Streptophyta</taxon>
        <taxon>Embryophyta</taxon>
        <taxon>Tracheophyta</taxon>
        <taxon>Spermatophyta</taxon>
        <taxon>Magnoliopsida</taxon>
        <taxon>Liliopsida</taxon>
        <taxon>Zingiberales</taxon>
        <taxon>Zingiberaceae</taxon>
        <taxon>Zingiber</taxon>
    </lineage>
</organism>
<feature type="domain" description="MHD1" evidence="2">
    <location>
        <begin position="540"/>
        <end position="683"/>
    </location>
</feature>
<name>A0A8J5I6U1_ZINOF</name>
<dbReference type="OrthoDB" id="750591at2759"/>
<dbReference type="PANTHER" id="PTHR31280:SF21">
    <property type="entry name" value="MHD2 DOMAIN-CONTAINING PROTEIN"/>
    <property type="match status" value="1"/>
</dbReference>
<keyword evidence="5" id="KW-1185">Reference proteome</keyword>
<gene>
    <name evidence="4" type="ORF">ZIOFF_003675</name>
</gene>
<dbReference type="Proteomes" id="UP000734854">
    <property type="component" value="Unassembled WGS sequence"/>
</dbReference>
<evidence type="ECO:0000259" key="3">
    <source>
        <dbReference type="PROSITE" id="PS51259"/>
    </source>
</evidence>
<evidence type="ECO:0000313" key="5">
    <source>
        <dbReference type="Proteomes" id="UP000734854"/>
    </source>
</evidence>
<feature type="domain" description="MHD2" evidence="3">
    <location>
        <begin position="809"/>
        <end position="921"/>
    </location>
</feature>
<dbReference type="InterPro" id="IPR014772">
    <property type="entry name" value="Munc13_dom-2"/>
</dbReference>
<dbReference type="AlphaFoldDB" id="A0A8J5I6U1"/>
<dbReference type="InterPro" id="IPR014770">
    <property type="entry name" value="Munc13_1"/>
</dbReference>
<dbReference type="PANTHER" id="PTHR31280">
    <property type="entry name" value="PROTEIN UNC-13 HOMOLOG"/>
    <property type="match status" value="1"/>
</dbReference>
<proteinExistence type="predicted"/>
<accession>A0A8J5I6U1</accession>
<dbReference type="PROSITE" id="PS51258">
    <property type="entry name" value="MHD1"/>
    <property type="match status" value="1"/>
</dbReference>
<dbReference type="EMBL" id="JACMSC010000001">
    <property type="protein sequence ID" value="KAG6538551.1"/>
    <property type="molecule type" value="Genomic_DNA"/>
</dbReference>
<evidence type="ECO:0000259" key="2">
    <source>
        <dbReference type="PROSITE" id="PS51258"/>
    </source>
</evidence>